<dbReference type="AlphaFoldDB" id="A0A443VMG7"/>
<evidence type="ECO:0000256" key="2">
    <source>
        <dbReference type="ARBA" id="ARBA00022989"/>
    </source>
</evidence>
<dbReference type="EMBL" id="QKOX01000012">
    <property type="protein sequence ID" value="RWT22439.1"/>
    <property type="molecule type" value="Genomic_DNA"/>
</dbReference>
<dbReference type="InterPro" id="IPR011701">
    <property type="entry name" value="MFS"/>
</dbReference>
<feature type="transmembrane region" description="Helical" evidence="4">
    <location>
        <begin position="304"/>
        <end position="328"/>
    </location>
</feature>
<feature type="transmembrane region" description="Helical" evidence="4">
    <location>
        <begin position="135"/>
        <end position="156"/>
    </location>
</feature>
<dbReference type="RefSeq" id="WP_128319796.1">
    <property type="nucleotide sequence ID" value="NZ_JAUBKS010000005.1"/>
</dbReference>
<evidence type="ECO:0000256" key="4">
    <source>
        <dbReference type="SAM" id="Phobius"/>
    </source>
</evidence>
<gene>
    <name evidence="5" type="ORF">DN603_13750</name>
</gene>
<evidence type="ECO:0000256" key="1">
    <source>
        <dbReference type="ARBA" id="ARBA00022692"/>
    </source>
</evidence>
<organism evidence="5 6">
    <name type="scientific">Raoultella planticola</name>
    <name type="common">Klebsiella planticola</name>
    <dbReference type="NCBI Taxonomy" id="575"/>
    <lineage>
        <taxon>Bacteria</taxon>
        <taxon>Pseudomonadati</taxon>
        <taxon>Pseudomonadota</taxon>
        <taxon>Gammaproteobacteria</taxon>
        <taxon>Enterobacterales</taxon>
        <taxon>Enterobacteriaceae</taxon>
        <taxon>Klebsiella/Raoultella group</taxon>
        <taxon>Raoultella</taxon>
    </lineage>
</organism>
<dbReference type="Gene3D" id="1.20.1250.20">
    <property type="entry name" value="MFS general substrate transporter like domains"/>
    <property type="match status" value="1"/>
</dbReference>
<feature type="transmembrane region" description="Helical" evidence="4">
    <location>
        <begin position="253"/>
        <end position="274"/>
    </location>
</feature>
<evidence type="ECO:0000256" key="3">
    <source>
        <dbReference type="ARBA" id="ARBA00023136"/>
    </source>
</evidence>
<dbReference type="Pfam" id="PF07690">
    <property type="entry name" value="MFS_1"/>
    <property type="match status" value="1"/>
</dbReference>
<feature type="transmembrane region" description="Helical" evidence="4">
    <location>
        <begin position="44"/>
        <end position="66"/>
    </location>
</feature>
<dbReference type="SUPFAM" id="SSF103473">
    <property type="entry name" value="MFS general substrate transporter"/>
    <property type="match status" value="1"/>
</dbReference>
<dbReference type="PANTHER" id="PTHR23534:SF1">
    <property type="entry name" value="MAJOR FACILITATOR SUPERFAMILY PROTEIN"/>
    <property type="match status" value="1"/>
</dbReference>
<sequence length="408" mass="43375">MRYIPGRIPAILAVSNLFFTCAVSVDLTIATLVGYQLAPSDELATVPFALITVAGAFSSLFAAGMIGRGNEKLAFMLGSVCGTAGGLLSFLAVLKGSFLLFCTGCFLVGVYQAFSQYYRLVAADHSPPEVKGQSISLVMIGGVVAAILGPLLTIIARDVPGLPRFAGVYLVVAALGIMSALNLALFFGRSKKYPSVPGTAAPPVRSPTSRELMKRPDYRTAWFHLVVGSLVMLFLMTAAPLSVTHHHSMNDGALVIQLHLLGMYVPSLFTGLLIRKVGITVLLYAGIALNMSAIMVNLTGETMLAYGLSLLLVGVGWNFMFVGGSTLLSLSYRDHERKKAQGLAETSRFIFSAIATSGAGVMLALLGWKLLGLMMLPVLLICLVSTWQYGHAVRKERATASRSAEDGS</sequence>
<dbReference type="Proteomes" id="UP000288843">
    <property type="component" value="Unassembled WGS sequence"/>
</dbReference>
<evidence type="ECO:0000313" key="5">
    <source>
        <dbReference type="EMBL" id="RWT22439.1"/>
    </source>
</evidence>
<proteinExistence type="predicted"/>
<feature type="transmembrane region" description="Helical" evidence="4">
    <location>
        <begin position="349"/>
        <end position="368"/>
    </location>
</feature>
<keyword evidence="3 4" id="KW-0472">Membrane</keyword>
<feature type="transmembrane region" description="Helical" evidence="4">
    <location>
        <begin position="374"/>
        <end position="393"/>
    </location>
</feature>
<dbReference type="InterPro" id="IPR036259">
    <property type="entry name" value="MFS_trans_sf"/>
</dbReference>
<keyword evidence="2 4" id="KW-1133">Transmembrane helix</keyword>
<dbReference type="GO" id="GO:0022857">
    <property type="term" value="F:transmembrane transporter activity"/>
    <property type="evidence" value="ECO:0007669"/>
    <property type="project" value="InterPro"/>
</dbReference>
<evidence type="ECO:0000313" key="6">
    <source>
        <dbReference type="Proteomes" id="UP000288843"/>
    </source>
</evidence>
<feature type="transmembrane region" description="Helical" evidence="4">
    <location>
        <begin position="281"/>
        <end position="298"/>
    </location>
</feature>
<keyword evidence="1 4" id="KW-0812">Transmembrane</keyword>
<feature type="transmembrane region" description="Helical" evidence="4">
    <location>
        <begin position="12"/>
        <end position="38"/>
    </location>
</feature>
<feature type="transmembrane region" description="Helical" evidence="4">
    <location>
        <begin position="98"/>
        <end position="114"/>
    </location>
</feature>
<comment type="caution">
    <text evidence="5">The sequence shown here is derived from an EMBL/GenBank/DDBJ whole genome shotgun (WGS) entry which is preliminary data.</text>
</comment>
<dbReference type="PANTHER" id="PTHR23534">
    <property type="entry name" value="MFS PERMEASE"/>
    <property type="match status" value="1"/>
</dbReference>
<protein>
    <submittedName>
        <fullName evidence="5">MFS transporter</fullName>
    </submittedName>
</protein>
<reference evidence="5 6" key="1">
    <citation type="submission" date="2018-06" db="EMBL/GenBank/DDBJ databases">
        <title>Carbapenemase-producing Enterobacteriaceae present in wastewater treatment plant effluent and nearby surface waters in the US.</title>
        <authorList>
            <person name="Mathys D.A."/>
            <person name="Mollenkopf D.F."/>
            <person name="Feicht S.M."/>
            <person name="Adams R.J."/>
            <person name="Albers A.L."/>
            <person name="Stuever D.M."/>
            <person name="Daniels J.B."/>
            <person name="Wittum T.E."/>
        </authorList>
    </citation>
    <scope>NUCLEOTIDE SEQUENCE [LARGE SCALE GENOMIC DNA]</scope>
    <source>
        <strain evidence="5 6">GEO_47_Down_B</strain>
    </source>
</reference>
<feature type="transmembrane region" description="Helical" evidence="4">
    <location>
        <begin position="221"/>
        <end position="241"/>
    </location>
</feature>
<feature type="transmembrane region" description="Helical" evidence="4">
    <location>
        <begin position="168"/>
        <end position="187"/>
    </location>
</feature>
<feature type="transmembrane region" description="Helical" evidence="4">
    <location>
        <begin position="73"/>
        <end position="92"/>
    </location>
</feature>
<name>A0A443VMG7_RAOPL</name>
<accession>A0A443VMG7</accession>